<reference evidence="1 2" key="1">
    <citation type="submission" date="2021-06" db="EMBL/GenBank/DDBJ databases">
        <title>Caerostris extrusa draft genome.</title>
        <authorList>
            <person name="Kono N."/>
            <person name="Arakawa K."/>
        </authorList>
    </citation>
    <scope>NUCLEOTIDE SEQUENCE [LARGE SCALE GENOMIC DNA]</scope>
</reference>
<evidence type="ECO:0000313" key="2">
    <source>
        <dbReference type="Proteomes" id="UP001054945"/>
    </source>
</evidence>
<dbReference type="Proteomes" id="UP001054945">
    <property type="component" value="Unassembled WGS sequence"/>
</dbReference>
<organism evidence="1 2">
    <name type="scientific">Caerostris extrusa</name>
    <name type="common">Bark spider</name>
    <name type="synonym">Caerostris bankana</name>
    <dbReference type="NCBI Taxonomy" id="172846"/>
    <lineage>
        <taxon>Eukaryota</taxon>
        <taxon>Metazoa</taxon>
        <taxon>Ecdysozoa</taxon>
        <taxon>Arthropoda</taxon>
        <taxon>Chelicerata</taxon>
        <taxon>Arachnida</taxon>
        <taxon>Araneae</taxon>
        <taxon>Araneomorphae</taxon>
        <taxon>Entelegynae</taxon>
        <taxon>Araneoidea</taxon>
        <taxon>Araneidae</taxon>
        <taxon>Caerostris</taxon>
    </lineage>
</organism>
<keyword evidence="2" id="KW-1185">Reference proteome</keyword>
<sequence>MGNVSSRFGSLEISKGAHSIRIFRRNKCGMVFVPVCNSREMNSPGPRDFKNKRNTLSHPHHVIRVTRSESTQMEYNHHFGLNFSPLITCKRVKSPTPHAKRKGGPGLCLFLVRVSDCNLARTVLMSKIYFISISKRKTRVPMNYKRYMSRLKGSCPNAHDFF</sequence>
<comment type="caution">
    <text evidence="1">The sequence shown here is derived from an EMBL/GenBank/DDBJ whole genome shotgun (WGS) entry which is preliminary data.</text>
</comment>
<dbReference type="AlphaFoldDB" id="A0AAV4STU9"/>
<evidence type="ECO:0000313" key="1">
    <source>
        <dbReference type="EMBL" id="GIY37783.1"/>
    </source>
</evidence>
<accession>A0AAV4STU9</accession>
<name>A0AAV4STU9_CAEEX</name>
<gene>
    <name evidence="1" type="ORF">CEXT_604001</name>
</gene>
<dbReference type="EMBL" id="BPLR01010218">
    <property type="protein sequence ID" value="GIY37783.1"/>
    <property type="molecule type" value="Genomic_DNA"/>
</dbReference>
<proteinExistence type="predicted"/>
<protein>
    <submittedName>
        <fullName evidence="1">Uncharacterized protein</fullName>
    </submittedName>
</protein>